<evidence type="ECO:0000313" key="2">
    <source>
        <dbReference type="EMBL" id="AUO15183.1"/>
    </source>
</evidence>
<protein>
    <submittedName>
        <fullName evidence="2">WSSV410</fullName>
    </submittedName>
</protein>
<organism evidence="2">
    <name type="scientific">White spot syndrome virus</name>
    <dbReference type="NCBI Taxonomy" id="342409"/>
    <lineage>
        <taxon>Viruses</taxon>
        <taxon>Viruses incertae sedis</taxon>
        <taxon>Naldaviricetes</taxon>
        <taxon>Nimaviridae</taxon>
        <taxon>Whispovirus</taxon>
    </lineage>
</organism>
<name>A0A2I6SCA1_9VIRU</name>
<dbReference type="Proteomes" id="UP000267352">
    <property type="component" value="Segment"/>
</dbReference>
<proteinExistence type="predicted"/>
<feature type="compositionally biased region" description="Basic residues" evidence="1">
    <location>
        <begin position="81"/>
        <end position="91"/>
    </location>
</feature>
<feature type="compositionally biased region" description="Acidic residues" evidence="1">
    <location>
        <begin position="50"/>
        <end position="75"/>
    </location>
</feature>
<evidence type="ECO:0000256" key="1">
    <source>
        <dbReference type="SAM" id="MobiDB-lite"/>
    </source>
</evidence>
<reference evidence="2" key="2">
    <citation type="journal article" date="2018" name="Genome Announc.">
        <title>First Report of a Complete Genome Sequence of White spot syndrome virus from India.</title>
        <authorList>
            <person name="Vinaya Kumar K."/>
            <person name="Shekhar M.S."/>
            <person name="Otta S.K."/>
            <person name="Karthic K."/>
            <person name="Ashok Kumar J."/>
            <person name="Gopikrishna G."/>
            <person name="Vijayan K.K."/>
        </authorList>
    </citation>
    <scope>NUCLEOTIDE SEQUENCE</scope>
    <source>
        <strain evidence="2">IN_AP4RU</strain>
    </source>
</reference>
<dbReference type="EMBL" id="MG702567">
    <property type="protein sequence ID" value="AUO15183.1"/>
    <property type="molecule type" value="Genomic_DNA"/>
</dbReference>
<sequence length="199" mass="22819">MFLFNLIKREGGDNYTHDVHFSSTCLWYLTVMTRNRICDVLQYINNNNNDNEETDIVEEEEEGEGEEDKMEESMDVEQQKQVRKGGRKKGQKFNSIGDQVIRKFVKSLCENSMVVSIAINSLISGISWMNKKIPPGFLKDSSTINTLDEVSRFVFSDVKINRKINGTDDKYETVFGVSTRVDSHIVGPLVYLLIFQAQD</sequence>
<feature type="region of interest" description="Disordered" evidence="1">
    <location>
        <begin position="49"/>
        <end position="91"/>
    </location>
</feature>
<accession>A0A2I6SCA1</accession>
<reference evidence="2" key="1">
    <citation type="submission" date="2017-12" db="EMBL/GenBank/DDBJ databases">
        <authorList>
            <person name="Katneni V.K."/>
            <person name="Shekhar M.S."/>
            <person name="Otta S.K."/>
            <person name="Karthic K."/>
            <person name="Jangam A.K."/>
            <person name="Gopikrishna G."/>
            <person name="Vijayan K.K."/>
        </authorList>
    </citation>
    <scope>NUCLEOTIDE SEQUENCE [LARGE SCALE GENOMIC DNA]</scope>
    <source>
        <strain evidence="2">IN_AP4RU</strain>
    </source>
</reference>